<feature type="non-terminal residue" evidence="1">
    <location>
        <position position="1"/>
    </location>
</feature>
<evidence type="ECO:0000313" key="1">
    <source>
        <dbReference type="EMBL" id="KAA6355411.1"/>
    </source>
</evidence>
<evidence type="ECO:0000313" key="2">
    <source>
        <dbReference type="Proteomes" id="UP000324800"/>
    </source>
</evidence>
<reference evidence="1 2" key="1">
    <citation type="submission" date="2019-03" db="EMBL/GenBank/DDBJ databases">
        <title>Single cell metagenomics reveals metabolic interactions within the superorganism composed of flagellate Streblomastix strix and complex community of Bacteroidetes bacteria on its surface.</title>
        <authorList>
            <person name="Treitli S.C."/>
            <person name="Kolisko M."/>
            <person name="Husnik F."/>
            <person name="Keeling P."/>
            <person name="Hampl V."/>
        </authorList>
    </citation>
    <scope>NUCLEOTIDE SEQUENCE [LARGE SCALE GENOMIC DNA]</scope>
    <source>
        <strain evidence="1">ST1C</strain>
    </source>
</reference>
<gene>
    <name evidence="1" type="ORF">EZS28_049062</name>
</gene>
<name>A0A5J4TCM7_9EUKA</name>
<proteinExistence type="predicted"/>
<accession>A0A5J4TCM7</accession>
<sequence>YSRVQFGKLDQKAGWPAELSAGGTSKLDYQVYCSPKVGGLKVRSTRTDLALTQGKKQINKDLKLEVALEGAYEIRNNKVIRAVEQIEEQGANEEIEAKMSNTKYNGHIKSWTNEAKAAQLNRFIHDY</sequence>
<dbReference type="EMBL" id="SNRW01034657">
    <property type="protein sequence ID" value="KAA6355411.1"/>
    <property type="molecule type" value="Genomic_DNA"/>
</dbReference>
<dbReference type="AlphaFoldDB" id="A0A5J4TCM7"/>
<dbReference type="Proteomes" id="UP000324800">
    <property type="component" value="Unassembled WGS sequence"/>
</dbReference>
<comment type="caution">
    <text evidence="1">The sequence shown here is derived from an EMBL/GenBank/DDBJ whole genome shotgun (WGS) entry which is preliminary data.</text>
</comment>
<protein>
    <submittedName>
        <fullName evidence="1">Uncharacterized protein</fullName>
    </submittedName>
</protein>
<organism evidence="1 2">
    <name type="scientific">Streblomastix strix</name>
    <dbReference type="NCBI Taxonomy" id="222440"/>
    <lineage>
        <taxon>Eukaryota</taxon>
        <taxon>Metamonada</taxon>
        <taxon>Preaxostyla</taxon>
        <taxon>Oxymonadida</taxon>
        <taxon>Streblomastigidae</taxon>
        <taxon>Streblomastix</taxon>
    </lineage>
</organism>